<protein>
    <submittedName>
        <fullName evidence="1">Uncharacterized protein</fullName>
    </submittedName>
</protein>
<keyword evidence="2" id="KW-1185">Reference proteome</keyword>
<evidence type="ECO:0000313" key="1">
    <source>
        <dbReference type="EMBL" id="WAJ29301.1"/>
    </source>
</evidence>
<name>A0ACD4NQX1_9HYPH</name>
<accession>A0ACD4NQX1</accession>
<sequence>MKASSATHSPHITTDRIERALNRLAQIITEAGSDGAAYLPIYDRLEAELATAKKTDDRLAAIYARSAALSDTRICKRTP</sequence>
<evidence type="ECO:0000313" key="2">
    <source>
        <dbReference type="Proteomes" id="UP001163223"/>
    </source>
</evidence>
<gene>
    <name evidence="1" type="ORF">OXU80_03445</name>
</gene>
<organism evidence="1 2">
    <name type="scientific">Antarcticirhabdus aurantiaca</name>
    <dbReference type="NCBI Taxonomy" id="2606717"/>
    <lineage>
        <taxon>Bacteria</taxon>
        <taxon>Pseudomonadati</taxon>
        <taxon>Pseudomonadota</taxon>
        <taxon>Alphaproteobacteria</taxon>
        <taxon>Hyphomicrobiales</taxon>
        <taxon>Aurantimonadaceae</taxon>
        <taxon>Antarcticirhabdus</taxon>
    </lineage>
</organism>
<proteinExistence type="predicted"/>
<dbReference type="Proteomes" id="UP001163223">
    <property type="component" value="Chromosome"/>
</dbReference>
<reference evidence="1" key="1">
    <citation type="submission" date="2022-11" db="EMBL/GenBank/DDBJ databases">
        <title>beta-Carotene-producing bacterium, Jeongeuplla avenae sp. nov., alleviates the salt stress of Arabidopsis seedlings.</title>
        <authorList>
            <person name="Jiang L."/>
            <person name="Lee J."/>
        </authorList>
    </citation>
    <scope>NUCLEOTIDE SEQUENCE</scope>
    <source>
        <strain evidence="1">DY_R2A_6</strain>
    </source>
</reference>
<dbReference type="EMBL" id="CP113520">
    <property type="protein sequence ID" value="WAJ29301.1"/>
    <property type="molecule type" value="Genomic_DNA"/>
</dbReference>